<gene>
    <name evidence="6" type="ORF">Bca52824_000746</name>
</gene>
<keyword evidence="7" id="KW-1185">Reference proteome</keyword>
<dbReference type="GO" id="GO:0000422">
    <property type="term" value="P:autophagy of mitochondrion"/>
    <property type="evidence" value="ECO:0007669"/>
    <property type="project" value="TreeGrafter"/>
</dbReference>
<dbReference type="GO" id="GO:0005829">
    <property type="term" value="C:cytosol"/>
    <property type="evidence" value="ECO:0007669"/>
    <property type="project" value="TreeGrafter"/>
</dbReference>
<dbReference type="PANTHER" id="PTHR12866:SF11">
    <property type="entry name" value="(RAPE) HYPOTHETICAL PROTEIN"/>
    <property type="match status" value="1"/>
</dbReference>
<proteinExistence type="predicted"/>
<dbReference type="Pfam" id="PF03987">
    <property type="entry name" value="Autophagy_act_C"/>
    <property type="match status" value="1"/>
</dbReference>
<accession>A0A8X7WG59</accession>
<evidence type="ECO:0000313" key="7">
    <source>
        <dbReference type="Proteomes" id="UP000886595"/>
    </source>
</evidence>
<evidence type="ECO:0000256" key="1">
    <source>
        <dbReference type="ARBA" id="ARBA00022448"/>
    </source>
</evidence>
<feature type="region of interest" description="Disordered" evidence="5">
    <location>
        <begin position="103"/>
        <end position="124"/>
    </location>
</feature>
<dbReference type="OrthoDB" id="1584384at2759"/>
<keyword evidence="2" id="KW-0833">Ubl conjugation pathway</keyword>
<evidence type="ECO:0000256" key="2">
    <source>
        <dbReference type="ARBA" id="ARBA00022786"/>
    </source>
</evidence>
<dbReference type="Proteomes" id="UP000886595">
    <property type="component" value="Unassembled WGS sequence"/>
</dbReference>
<evidence type="ECO:0000313" key="6">
    <source>
        <dbReference type="EMBL" id="KAG2329566.1"/>
    </source>
</evidence>
<evidence type="ECO:0000256" key="5">
    <source>
        <dbReference type="SAM" id="MobiDB-lite"/>
    </source>
</evidence>
<dbReference type="GO" id="GO:0000407">
    <property type="term" value="C:phagophore assembly site"/>
    <property type="evidence" value="ECO:0007669"/>
    <property type="project" value="TreeGrafter"/>
</dbReference>
<dbReference type="GO" id="GO:0019776">
    <property type="term" value="F:Atg8-family ligase activity"/>
    <property type="evidence" value="ECO:0007669"/>
    <property type="project" value="TreeGrafter"/>
</dbReference>
<dbReference type="AlphaFoldDB" id="A0A8X7WG59"/>
<dbReference type="EMBL" id="JAAMPC010000001">
    <property type="protein sequence ID" value="KAG2329566.1"/>
    <property type="molecule type" value="Genomic_DNA"/>
</dbReference>
<protein>
    <recommendedName>
        <fullName evidence="8">Autophagy-related protein 3</fullName>
    </recommendedName>
</protein>
<keyword evidence="4" id="KW-0072">Autophagy</keyword>
<dbReference type="GO" id="GO:0000045">
    <property type="term" value="P:autophagosome assembly"/>
    <property type="evidence" value="ECO:0007669"/>
    <property type="project" value="TreeGrafter"/>
</dbReference>
<comment type="caution">
    <text evidence="6">The sequence shown here is derived from an EMBL/GenBank/DDBJ whole genome shotgun (WGS) entry which is preliminary data.</text>
</comment>
<evidence type="ECO:0008006" key="8">
    <source>
        <dbReference type="Google" id="ProtNLM"/>
    </source>
</evidence>
<dbReference type="GO" id="GO:0044804">
    <property type="term" value="P:nucleophagy"/>
    <property type="evidence" value="ECO:0007669"/>
    <property type="project" value="TreeGrafter"/>
</dbReference>
<reference evidence="6 7" key="1">
    <citation type="submission" date="2020-02" db="EMBL/GenBank/DDBJ databases">
        <authorList>
            <person name="Ma Q."/>
            <person name="Huang Y."/>
            <person name="Song X."/>
            <person name="Pei D."/>
        </authorList>
    </citation>
    <scope>NUCLEOTIDE SEQUENCE [LARGE SCALE GENOMIC DNA]</scope>
    <source>
        <strain evidence="6">Sxm20200214</strain>
        <tissue evidence="6">Leaf</tissue>
    </source>
</reference>
<organism evidence="6 7">
    <name type="scientific">Brassica carinata</name>
    <name type="common">Ethiopian mustard</name>
    <name type="synonym">Abyssinian cabbage</name>
    <dbReference type="NCBI Taxonomy" id="52824"/>
    <lineage>
        <taxon>Eukaryota</taxon>
        <taxon>Viridiplantae</taxon>
        <taxon>Streptophyta</taxon>
        <taxon>Embryophyta</taxon>
        <taxon>Tracheophyta</taxon>
        <taxon>Spermatophyta</taxon>
        <taxon>Magnoliopsida</taxon>
        <taxon>eudicotyledons</taxon>
        <taxon>Gunneridae</taxon>
        <taxon>Pentapetalae</taxon>
        <taxon>rosids</taxon>
        <taxon>malvids</taxon>
        <taxon>Brassicales</taxon>
        <taxon>Brassicaceae</taxon>
        <taxon>Brassiceae</taxon>
        <taxon>Brassica</taxon>
    </lineage>
</organism>
<keyword evidence="1" id="KW-0813">Transport</keyword>
<name>A0A8X7WG59_BRACI</name>
<dbReference type="InterPro" id="IPR007135">
    <property type="entry name" value="Atg3/Atg10"/>
</dbReference>
<dbReference type="PANTHER" id="PTHR12866">
    <property type="entry name" value="UBIQUITIN-LIKE-CONJUGATING ENZYME ATG3"/>
    <property type="match status" value="1"/>
</dbReference>
<dbReference type="GO" id="GO:0015031">
    <property type="term" value="P:protein transport"/>
    <property type="evidence" value="ECO:0007669"/>
    <property type="project" value="UniProtKB-KW"/>
</dbReference>
<evidence type="ECO:0000256" key="3">
    <source>
        <dbReference type="ARBA" id="ARBA00022927"/>
    </source>
</evidence>
<feature type="compositionally biased region" description="Basic and acidic residues" evidence="5">
    <location>
        <begin position="114"/>
        <end position="124"/>
    </location>
</feature>
<evidence type="ECO:0000256" key="4">
    <source>
        <dbReference type="ARBA" id="ARBA00023006"/>
    </source>
</evidence>
<dbReference type="GO" id="GO:0061723">
    <property type="term" value="P:glycophagy"/>
    <property type="evidence" value="ECO:0007669"/>
    <property type="project" value="TreeGrafter"/>
</dbReference>
<keyword evidence="3" id="KW-0653">Protein transport</keyword>
<sequence>MRRERRERKVDDDGDGEFRDAVGFVGMVLSQKIHGAFKGAVERMTGPRTVSAFKEKGVLSVSESVLAGDNLVSKCPTWSWQAGDPSKRKPYLPSEKMFLITRNATEREDSEGDGGEKRIPQLDRDSFHQRQLSSRIFLWLKNQMTIVSCGPEHMMLASRKLLVPFLHSCHDQSYHILSNDC</sequence>